<dbReference type="Gene3D" id="6.10.250.3130">
    <property type="match status" value="1"/>
</dbReference>
<dbReference type="AlphaFoldDB" id="R4UIN9"/>
<dbReference type="Pfam" id="PF00312">
    <property type="entry name" value="Ribosomal_S15"/>
    <property type="match status" value="1"/>
</dbReference>
<keyword evidence="8" id="KW-1185">Reference proteome</keyword>
<evidence type="ECO:0000256" key="5">
    <source>
        <dbReference type="RuleBase" id="RU003919"/>
    </source>
</evidence>
<dbReference type="InterPro" id="IPR000589">
    <property type="entry name" value="Ribosomal_uS15"/>
</dbReference>
<dbReference type="PROSITE" id="PS00362">
    <property type="entry name" value="RIBOSOMAL_S15"/>
    <property type="match status" value="1"/>
</dbReference>
<dbReference type="STRING" id="1276227.SCHRY_v1c05880"/>
<name>R4UIN9_9MOLU</name>
<dbReference type="GO" id="GO:0003735">
    <property type="term" value="F:structural constituent of ribosome"/>
    <property type="evidence" value="ECO:0007669"/>
    <property type="project" value="InterPro"/>
</dbReference>
<evidence type="ECO:0000256" key="1">
    <source>
        <dbReference type="ARBA" id="ARBA00022980"/>
    </source>
</evidence>
<dbReference type="RefSeq" id="WP_016338991.1">
    <property type="nucleotide sequence ID" value="NC_021280.1"/>
</dbReference>
<dbReference type="GO" id="GO:0006412">
    <property type="term" value="P:translation"/>
    <property type="evidence" value="ECO:0007669"/>
    <property type="project" value="UniProtKB-UniRule"/>
</dbReference>
<comment type="function">
    <text evidence="4">Forms an intersubunit bridge (bridge B4) with the 23S rRNA of the 50S subunit in the ribosome.</text>
</comment>
<dbReference type="HAMAP" id="MF_01343_B">
    <property type="entry name" value="Ribosomal_uS15_B"/>
    <property type="match status" value="1"/>
</dbReference>
<keyword evidence="1 4" id="KW-0689">Ribosomal protein</keyword>
<proteinExistence type="inferred from homology"/>
<protein>
    <recommendedName>
        <fullName evidence="4">Small ribosomal subunit protein uS15</fullName>
    </recommendedName>
</protein>
<evidence type="ECO:0000256" key="3">
    <source>
        <dbReference type="ARBA" id="ARBA00064542"/>
    </source>
</evidence>
<dbReference type="eggNOG" id="COG0184">
    <property type="taxonomic scope" value="Bacteria"/>
</dbReference>
<evidence type="ECO:0000256" key="2">
    <source>
        <dbReference type="ARBA" id="ARBA00023274"/>
    </source>
</evidence>
<dbReference type="HOGENOM" id="CLU_148518_0_0_14"/>
<evidence type="ECO:0000313" key="8">
    <source>
        <dbReference type="Proteomes" id="UP000013964"/>
    </source>
</evidence>
<keyword evidence="2 4" id="KW-0687">Ribonucleoprotein</keyword>
<dbReference type="KEGG" id="scr:SCHRY_v1c05880"/>
<comment type="function">
    <text evidence="4 6">One of the primary rRNA binding proteins, it binds directly to 16S rRNA where it helps nucleate assembly of the platform of the 30S subunit by binding and bridging several RNA helices of the 16S rRNA.</text>
</comment>
<comment type="similarity">
    <text evidence="4 5">Belongs to the universal ribosomal protein uS15 family.</text>
</comment>
<organism evidence="7 8">
    <name type="scientific">Spiroplasma chrysopicola DF-1</name>
    <dbReference type="NCBI Taxonomy" id="1276227"/>
    <lineage>
        <taxon>Bacteria</taxon>
        <taxon>Bacillati</taxon>
        <taxon>Mycoplasmatota</taxon>
        <taxon>Mollicutes</taxon>
        <taxon>Entomoplasmatales</taxon>
        <taxon>Spiroplasmataceae</taxon>
        <taxon>Spiroplasma</taxon>
    </lineage>
</organism>
<dbReference type="CDD" id="cd00353">
    <property type="entry name" value="Ribosomal_S15p_S13e"/>
    <property type="match status" value="1"/>
</dbReference>
<dbReference type="SMART" id="SM01387">
    <property type="entry name" value="Ribosomal_S15"/>
    <property type="match status" value="1"/>
</dbReference>
<accession>R4UIN9</accession>
<dbReference type="FunFam" id="1.10.287.10:FF:000002">
    <property type="entry name" value="30S ribosomal protein S15"/>
    <property type="match status" value="1"/>
</dbReference>
<comment type="subunit">
    <text evidence="3 4">Part of the 30S ribosomal subunit. Forms a bridge to the 50S subunit in the 70S ribosome, contacting the 23S rRNA.</text>
</comment>
<gene>
    <name evidence="4 7" type="primary">rpsO</name>
    <name evidence="7" type="ORF">SCHRY_v1c05880</name>
</gene>
<dbReference type="PANTHER" id="PTHR23321">
    <property type="entry name" value="RIBOSOMAL PROTEIN S15, BACTERIAL AND ORGANELLAR"/>
    <property type="match status" value="1"/>
</dbReference>
<evidence type="ECO:0000256" key="6">
    <source>
        <dbReference type="RuleBase" id="RU004524"/>
    </source>
</evidence>
<dbReference type="InterPro" id="IPR009068">
    <property type="entry name" value="uS15_NS1_RNA-bd_sf"/>
</dbReference>
<dbReference type="InterPro" id="IPR005290">
    <property type="entry name" value="Ribosomal_uS15_bac-type"/>
</dbReference>
<dbReference type="GO" id="GO:0019843">
    <property type="term" value="F:rRNA binding"/>
    <property type="evidence" value="ECO:0007669"/>
    <property type="project" value="UniProtKB-UniRule"/>
</dbReference>
<evidence type="ECO:0000256" key="4">
    <source>
        <dbReference type="HAMAP-Rule" id="MF_01343"/>
    </source>
</evidence>
<dbReference type="SUPFAM" id="SSF47060">
    <property type="entry name" value="S15/NS1 RNA-binding domain"/>
    <property type="match status" value="1"/>
</dbReference>
<dbReference type="PATRIC" id="fig|1276227.3.peg.591"/>
<keyword evidence="4 6" id="KW-0699">rRNA-binding</keyword>
<dbReference type="Gene3D" id="1.10.287.10">
    <property type="entry name" value="S15/NS1, RNA-binding"/>
    <property type="match status" value="1"/>
</dbReference>
<sequence length="88" mass="10163">MISKTKKEELIAKHARGKNDTGSAEVQIALLTEDIANLTTHLQRHRKDIVSRRSLLKKVSQRKHLLAYLTKKDFARYKAIIEQLGLRK</sequence>
<dbReference type="OrthoDB" id="9799262at2"/>
<dbReference type="NCBIfam" id="TIGR00952">
    <property type="entry name" value="S15_bact"/>
    <property type="match status" value="1"/>
</dbReference>
<keyword evidence="4 6" id="KW-0694">RNA-binding</keyword>
<dbReference type="Proteomes" id="UP000013964">
    <property type="component" value="Chromosome"/>
</dbReference>
<dbReference type="EMBL" id="CP005077">
    <property type="protein sequence ID" value="AGM25166.1"/>
    <property type="molecule type" value="Genomic_DNA"/>
</dbReference>
<dbReference type="PANTHER" id="PTHR23321:SF26">
    <property type="entry name" value="SMALL RIBOSOMAL SUBUNIT PROTEIN US15M"/>
    <property type="match status" value="1"/>
</dbReference>
<evidence type="ECO:0000313" key="7">
    <source>
        <dbReference type="EMBL" id="AGM25166.1"/>
    </source>
</evidence>
<reference evidence="7 8" key="1">
    <citation type="journal article" date="2013" name="Genome Biol. Evol.">
        <title>Complete genomes of two dipteran-associated spiroplasmas provided insights into the origin, dynamics, and impacts of viral invasion in spiroplasma.</title>
        <authorList>
            <person name="Ku C."/>
            <person name="Lo W.S."/>
            <person name="Chen L.L."/>
            <person name="Kuo C.H."/>
        </authorList>
    </citation>
    <scope>NUCLEOTIDE SEQUENCE [LARGE SCALE GENOMIC DNA]</scope>
    <source>
        <strain evidence="7 8">DF-1</strain>
    </source>
</reference>
<dbReference type="GO" id="GO:0022627">
    <property type="term" value="C:cytosolic small ribosomal subunit"/>
    <property type="evidence" value="ECO:0007669"/>
    <property type="project" value="TreeGrafter"/>
</dbReference>